<feature type="non-terminal residue" evidence="3">
    <location>
        <position position="1"/>
    </location>
</feature>
<evidence type="ECO:0000259" key="2">
    <source>
        <dbReference type="Pfam" id="PF03959"/>
    </source>
</evidence>
<dbReference type="GO" id="GO:0005737">
    <property type="term" value="C:cytoplasm"/>
    <property type="evidence" value="ECO:0007669"/>
    <property type="project" value="TreeGrafter"/>
</dbReference>
<dbReference type="Pfam" id="PF03959">
    <property type="entry name" value="FSH1"/>
    <property type="match status" value="1"/>
</dbReference>
<dbReference type="GO" id="GO:0005634">
    <property type="term" value="C:nucleus"/>
    <property type="evidence" value="ECO:0007669"/>
    <property type="project" value="TreeGrafter"/>
</dbReference>
<dbReference type="AlphaFoldDB" id="A0A8H7QRJ8"/>
<protein>
    <recommendedName>
        <fullName evidence="2">Serine hydrolase domain-containing protein</fullName>
    </recommendedName>
</protein>
<proteinExistence type="predicted"/>
<sequence>TAAMRKNVEDIAEFVYITAPHHIAPATLTTTAEREEAAKEEVSEEHAPFGWWYSPKYKPVRPDGYFVGYKETVEYVTDVLKKQGPFDGILGFSQGACFAALLTEMLENHELDHPPLKFSIIVAGFKPTMQEATNMMLRKDKKVKTPSLHFIGDLDTLVLPENMISLAETFEKAKIFRHTGGHYLPSNPASRKEFQAFIAQFNQ</sequence>
<name>A0A8H7QRJ8_9FUNG</name>
<dbReference type="OrthoDB" id="414698at2759"/>
<dbReference type="InterPro" id="IPR029058">
    <property type="entry name" value="AB_hydrolase_fold"/>
</dbReference>
<dbReference type="InterPro" id="IPR050593">
    <property type="entry name" value="LovG"/>
</dbReference>
<evidence type="ECO:0000313" key="3">
    <source>
        <dbReference type="EMBL" id="KAG2197112.1"/>
    </source>
</evidence>
<accession>A0A8H7QRJ8</accession>
<dbReference type="PANTHER" id="PTHR48070">
    <property type="entry name" value="ESTERASE OVCA2"/>
    <property type="match status" value="1"/>
</dbReference>
<organism evidence="3 4">
    <name type="scientific">Mucor saturninus</name>
    <dbReference type="NCBI Taxonomy" id="64648"/>
    <lineage>
        <taxon>Eukaryota</taxon>
        <taxon>Fungi</taxon>
        <taxon>Fungi incertae sedis</taxon>
        <taxon>Mucoromycota</taxon>
        <taxon>Mucoromycotina</taxon>
        <taxon>Mucoromycetes</taxon>
        <taxon>Mucorales</taxon>
        <taxon>Mucorineae</taxon>
        <taxon>Mucoraceae</taxon>
        <taxon>Mucor</taxon>
    </lineage>
</organism>
<dbReference type="GO" id="GO:0016787">
    <property type="term" value="F:hydrolase activity"/>
    <property type="evidence" value="ECO:0007669"/>
    <property type="project" value="UniProtKB-KW"/>
</dbReference>
<reference evidence="3" key="1">
    <citation type="submission" date="2020-12" db="EMBL/GenBank/DDBJ databases">
        <title>Metabolic potential, ecology and presence of endohyphal bacteria is reflected in genomic diversity of Mucoromycotina.</title>
        <authorList>
            <person name="Muszewska A."/>
            <person name="Okrasinska A."/>
            <person name="Steczkiewicz K."/>
            <person name="Drgas O."/>
            <person name="Orlowska M."/>
            <person name="Perlinska-Lenart U."/>
            <person name="Aleksandrzak-Piekarczyk T."/>
            <person name="Szatraj K."/>
            <person name="Zielenkiewicz U."/>
            <person name="Pilsyk S."/>
            <person name="Malc E."/>
            <person name="Mieczkowski P."/>
            <person name="Kruszewska J.S."/>
            <person name="Biernat P."/>
            <person name="Pawlowska J."/>
        </authorList>
    </citation>
    <scope>NUCLEOTIDE SEQUENCE</scope>
    <source>
        <strain evidence="3">WA0000017839</strain>
    </source>
</reference>
<comment type="caution">
    <text evidence="3">The sequence shown here is derived from an EMBL/GenBank/DDBJ whole genome shotgun (WGS) entry which is preliminary data.</text>
</comment>
<evidence type="ECO:0000313" key="4">
    <source>
        <dbReference type="Proteomes" id="UP000603453"/>
    </source>
</evidence>
<evidence type="ECO:0000256" key="1">
    <source>
        <dbReference type="ARBA" id="ARBA00022801"/>
    </source>
</evidence>
<keyword evidence="1" id="KW-0378">Hydrolase</keyword>
<feature type="domain" description="Serine hydrolase" evidence="2">
    <location>
        <begin position="1"/>
        <end position="189"/>
    </location>
</feature>
<dbReference type="PANTHER" id="PTHR48070:SF6">
    <property type="entry name" value="ESTERASE OVCA2"/>
    <property type="match status" value="1"/>
</dbReference>
<keyword evidence="4" id="KW-1185">Reference proteome</keyword>
<gene>
    <name evidence="3" type="ORF">INT47_004177</name>
</gene>
<dbReference type="SUPFAM" id="SSF53474">
    <property type="entry name" value="alpha/beta-Hydrolases"/>
    <property type="match status" value="1"/>
</dbReference>
<dbReference type="InterPro" id="IPR005645">
    <property type="entry name" value="FSH-like_dom"/>
</dbReference>
<dbReference type="Gene3D" id="3.40.50.1820">
    <property type="entry name" value="alpha/beta hydrolase"/>
    <property type="match status" value="1"/>
</dbReference>
<dbReference type="Proteomes" id="UP000603453">
    <property type="component" value="Unassembled WGS sequence"/>
</dbReference>
<dbReference type="EMBL" id="JAEPRD010000134">
    <property type="protein sequence ID" value="KAG2197112.1"/>
    <property type="molecule type" value="Genomic_DNA"/>
</dbReference>